<dbReference type="SUPFAM" id="SSF51569">
    <property type="entry name" value="Aldolase"/>
    <property type="match status" value="1"/>
</dbReference>
<dbReference type="Gene3D" id="3.30.70.1140">
    <property type="entry name" value="Phospho-2-dehydro-3-deoxyheptonate aldolase, domain 1"/>
    <property type="match status" value="1"/>
</dbReference>
<evidence type="ECO:0000313" key="5">
    <source>
        <dbReference type="Proteomes" id="UP000230052"/>
    </source>
</evidence>
<reference evidence="4 5" key="1">
    <citation type="submission" date="2017-09" db="EMBL/GenBank/DDBJ databases">
        <title>Depth-based differentiation of microbial function through sediment-hosted aquifers and enrichment of novel symbionts in the deep terrestrial subsurface.</title>
        <authorList>
            <person name="Probst A.J."/>
            <person name="Ladd B."/>
            <person name="Jarett J.K."/>
            <person name="Geller-Mcgrath D.E."/>
            <person name="Sieber C.M."/>
            <person name="Emerson J.B."/>
            <person name="Anantharaman K."/>
            <person name="Thomas B.C."/>
            <person name="Malmstrom R."/>
            <person name="Stieglmeier M."/>
            <person name="Klingl A."/>
            <person name="Woyke T."/>
            <person name="Ryan C.M."/>
            <person name="Banfield J.F."/>
        </authorList>
    </citation>
    <scope>NUCLEOTIDE SEQUENCE [LARGE SCALE GENOMIC DNA]</scope>
    <source>
        <strain evidence="4">CG07_land_8_20_14_0_80_42_15</strain>
    </source>
</reference>
<evidence type="ECO:0000256" key="1">
    <source>
        <dbReference type="ARBA" id="ARBA00022679"/>
    </source>
</evidence>
<dbReference type="Proteomes" id="UP000230052">
    <property type="component" value="Unassembled WGS sequence"/>
</dbReference>
<accession>A0A2J0KW20</accession>
<dbReference type="Gene3D" id="3.20.20.70">
    <property type="entry name" value="Aldolase class I"/>
    <property type="match status" value="1"/>
</dbReference>
<dbReference type="InterPro" id="IPR052899">
    <property type="entry name" value="Class-I_DAHP_synthase"/>
</dbReference>
<feature type="domain" description="DAHP synthetase I/KDSA" evidence="2">
    <location>
        <begin position="89"/>
        <end position="330"/>
    </location>
</feature>
<dbReference type="InterPro" id="IPR006218">
    <property type="entry name" value="DAHP1/KDSA"/>
</dbReference>
<dbReference type="InterPro" id="IPR013785">
    <property type="entry name" value="Aldolase_TIM"/>
</dbReference>
<dbReference type="GO" id="GO:0016832">
    <property type="term" value="F:aldehyde-lyase activity"/>
    <property type="evidence" value="ECO:0007669"/>
    <property type="project" value="InterPro"/>
</dbReference>
<dbReference type="Pfam" id="PF18152">
    <property type="entry name" value="DAHP_snth_FXD"/>
    <property type="match status" value="1"/>
</dbReference>
<dbReference type="AlphaFoldDB" id="A0A2J0KW20"/>
<dbReference type="EMBL" id="PEWV01000025">
    <property type="protein sequence ID" value="PIU41999.1"/>
    <property type="molecule type" value="Genomic_DNA"/>
</dbReference>
<dbReference type="PANTHER" id="PTHR43018">
    <property type="entry name" value="PHOSPHO-2-DEHYDRO-3-DEOXYHEPTONATE ALDOLASE"/>
    <property type="match status" value="1"/>
</dbReference>
<evidence type="ECO:0000259" key="3">
    <source>
        <dbReference type="Pfam" id="PF18152"/>
    </source>
</evidence>
<comment type="caution">
    <text evidence="4">The sequence shown here is derived from an EMBL/GenBank/DDBJ whole genome shotgun (WGS) entry which is preliminary data.</text>
</comment>
<protein>
    <submittedName>
        <fullName evidence="4">3-deoxy-7-phosphoheptulonate synthase</fullName>
    </submittedName>
</protein>
<organism evidence="4 5">
    <name type="scientific">Candidatus Aquitaenariimonas noxiae</name>
    <dbReference type="NCBI Taxonomy" id="1974741"/>
    <lineage>
        <taxon>Bacteria</taxon>
        <taxon>Pseudomonadati</taxon>
        <taxon>Candidatus Omnitrophota</taxon>
        <taxon>Candidatus Aquitaenariimonas</taxon>
    </lineage>
</organism>
<sequence length="338" mass="37037">MIIVLRPDATEEQIQHIVDKVQKLGLRPMISKGVERTIIGVIGEEDVIQAQPLEIYPGVEKVMPILKPYKLVSRDFKKEDSIIDLGGGVKVGGKKLIVMAGPCSVESENLLLDIAKKVKEAGALVLRGGAFKPRTSPYSFQGLGEEGLKYLAKAKEETGLLIITEIMDVREIGRIEKYADILQVGARNMQNFDLLKELGHIRKPILLKRGMANTVKEFLMSAEYILSGGNFSVVLCERGIRTFEESTRFTLDISAIPVIKNLSHLPVMVDPSHATGKWGLVGPCAKAAIAAGADGLIIEVHPNPEEAFSDGEQSLLPERFSALMGELRKVAKSVDREM</sequence>
<dbReference type="GO" id="GO:0009073">
    <property type="term" value="P:aromatic amino acid family biosynthetic process"/>
    <property type="evidence" value="ECO:0007669"/>
    <property type="project" value="InterPro"/>
</dbReference>
<feature type="domain" description="DAHP synthase ferredoxin-like" evidence="3">
    <location>
        <begin position="1"/>
        <end position="67"/>
    </location>
</feature>
<dbReference type="GO" id="GO:0016740">
    <property type="term" value="F:transferase activity"/>
    <property type="evidence" value="ECO:0007669"/>
    <property type="project" value="UniProtKB-KW"/>
</dbReference>
<evidence type="ECO:0000313" key="4">
    <source>
        <dbReference type="EMBL" id="PIU41999.1"/>
    </source>
</evidence>
<name>A0A2J0KW20_9BACT</name>
<dbReference type="NCBIfam" id="NF009239">
    <property type="entry name" value="PRK12595.1"/>
    <property type="match status" value="1"/>
</dbReference>
<dbReference type="NCBIfam" id="TIGR01361">
    <property type="entry name" value="DAHP_synth_Bsub"/>
    <property type="match status" value="1"/>
</dbReference>
<dbReference type="InterPro" id="IPR006268">
    <property type="entry name" value="DAHP_syn_2"/>
</dbReference>
<gene>
    <name evidence="4" type="primary">aroF</name>
    <name evidence="4" type="ORF">COS99_02720</name>
</gene>
<proteinExistence type="predicted"/>
<dbReference type="Pfam" id="PF00793">
    <property type="entry name" value="DAHP_synth_1"/>
    <property type="match status" value="1"/>
</dbReference>
<keyword evidence="1" id="KW-0808">Transferase</keyword>
<dbReference type="InterPro" id="IPR041071">
    <property type="entry name" value="DAHP_snth_FXD"/>
</dbReference>
<evidence type="ECO:0000259" key="2">
    <source>
        <dbReference type="Pfam" id="PF00793"/>
    </source>
</evidence>
<dbReference type="NCBIfam" id="NF006421">
    <property type="entry name" value="PRK08673.1"/>
    <property type="match status" value="1"/>
</dbReference>
<dbReference type="PANTHER" id="PTHR43018:SF2">
    <property type="entry name" value="PHOSPHO-2-DEHYDRO-3-DEOXYHEPTONATE ALDOLASE"/>
    <property type="match status" value="1"/>
</dbReference>